<evidence type="ECO:0000313" key="6">
    <source>
        <dbReference type="RefSeq" id="XP_022093487.1"/>
    </source>
</evidence>
<dbReference type="CDD" id="cd16021">
    <property type="entry name" value="ALP_like"/>
    <property type="match status" value="1"/>
</dbReference>
<protein>
    <submittedName>
        <fullName evidence="3 4">Uncharacterized protein LOC110980804</fullName>
    </submittedName>
</protein>
<dbReference type="OrthoDB" id="413313at2759"/>
<keyword evidence="1" id="KW-1133">Transmembrane helix</keyword>
<name>A0A8B7YLH1_ACAPL</name>
<dbReference type="OMA" id="YKVRFGR"/>
<dbReference type="RefSeq" id="XP_022093487.1">
    <property type="nucleotide sequence ID" value="XM_022237795.1"/>
</dbReference>
<dbReference type="InterPro" id="IPR017850">
    <property type="entry name" value="Alkaline_phosphatase_core_sf"/>
</dbReference>
<dbReference type="PANTHER" id="PTHR10974">
    <property type="entry name" value="FI08016P-RELATED"/>
    <property type="match status" value="1"/>
</dbReference>
<feature type="transmembrane region" description="Helical" evidence="1">
    <location>
        <begin position="15"/>
        <end position="34"/>
    </location>
</feature>
<dbReference type="Gene3D" id="3.40.720.10">
    <property type="entry name" value="Alkaline Phosphatase, subunit A"/>
    <property type="match status" value="1"/>
</dbReference>
<proteinExistence type="predicted"/>
<evidence type="ECO:0000256" key="1">
    <source>
        <dbReference type="SAM" id="Phobius"/>
    </source>
</evidence>
<organism evidence="2 6">
    <name type="scientific">Acanthaster planci</name>
    <name type="common">Crown-of-thorns starfish</name>
    <dbReference type="NCBI Taxonomy" id="133434"/>
    <lineage>
        <taxon>Eukaryota</taxon>
        <taxon>Metazoa</taxon>
        <taxon>Echinodermata</taxon>
        <taxon>Eleutherozoa</taxon>
        <taxon>Asterozoa</taxon>
        <taxon>Asteroidea</taxon>
        <taxon>Valvatacea</taxon>
        <taxon>Valvatida</taxon>
        <taxon>Acanthasteridae</taxon>
        <taxon>Acanthaster</taxon>
    </lineage>
</organism>
<dbReference type="SUPFAM" id="SSF53649">
    <property type="entry name" value="Alkaline phosphatase-like"/>
    <property type="match status" value="1"/>
</dbReference>
<keyword evidence="2" id="KW-1185">Reference proteome</keyword>
<dbReference type="GO" id="GO:0005615">
    <property type="term" value="C:extracellular space"/>
    <property type="evidence" value="ECO:0007669"/>
    <property type="project" value="TreeGrafter"/>
</dbReference>
<dbReference type="Pfam" id="PF02995">
    <property type="entry name" value="DUF229"/>
    <property type="match status" value="1"/>
</dbReference>
<evidence type="ECO:0000313" key="2">
    <source>
        <dbReference type="Proteomes" id="UP000694845"/>
    </source>
</evidence>
<dbReference type="Proteomes" id="UP000694845">
    <property type="component" value="Unplaced"/>
</dbReference>
<dbReference type="PANTHER" id="PTHR10974:SF1">
    <property type="entry name" value="FI08016P-RELATED"/>
    <property type="match status" value="1"/>
</dbReference>
<accession>A0A8B7YLH1</accession>
<sequence length="782" mass="89023">MGIARMSCLCLRHRVKIIILVISACAFVTVVFLYKSEESHARRRLGPQPLTEYHNPLASTLLRERFVVGRNGTKIWPADLTEEKLYGKEGQELLKERERLTILEHANVSMHNDRIKGRDSVVGIGSHKKYEMRAEVRKVLEQRTVNGTRRDRTKQTCLVPELNPFDGSIQAHIKEPKPLNCEGIRLTEVKNRRLVLRKSVTRKIKYRTCYVSAINRVNDFLSLVSSPSKVNVDYNPRPDNKDIPLQYNLSSDFTVVVCLDEKGNLTEHDFDGAFTDLRDNEEFDTFYKASPALFDVHASVVPKPKVLQRLRDTKPPRDGLGVNVVMLALEATSRMNFLRQLPLTTDLLAELGSVFLEGYNIVADATAGALIPMLTGKTELELPEIRKGEPGSSSVDAYPLIWKEFAKSGYATMFAEDSPRIATFNLRFNGFDEQPTDHYMRTFWNAAQVRNSCLGPRPVHSVMLDHLFDYMVAYKDKPHFAFTFLVGLTHANINPLRLMDEDLHGFLVSAYSRRLLNNTVLFMFGDHGSRYSAIRKTLQGKLEERLPFMSVTLPDWMPKRYPDIAKNLRANTKRLATPFDVHQTLRSVLHYSTKPVSVRQRAISLFSEIPRERTCDHAHVAAHWCSCLTWEPAGAEWAGHLASALVEGVNAKTEPVRHKCAKLRLNVALNAERMVPNEQVLRFVDTSDNHREANFHDNATVRVSELPVLYQVTVETMPGNGLFEGTVRVLPQSKADFIVYEPTGDISRINRYGTQADCLRHSRPNMMPFCYCKDNQSPKRKM</sequence>
<evidence type="ECO:0000313" key="5">
    <source>
        <dbReference type="RefSeq" id="XP_022093486.1"/>
    </source>
</evidence>
<dbReference type="RefSeq" id="XP_022093486.1">
    <property type="nucleotide sequence ID" value="XM_022237794.1"/>
</dbReference>
<keyword evidence="1" id="KW-0812">Transmembrane</keyword>
<evidence type="ECO:0000313" key="3">
    <source>
        <dbReference type="RefSeq" id="XP_022093484.1"/>
    </source>
</evidence>
<gene>
    <name evidence="3 4 5 6 7" type="primary">LOC110980804</name>
</gene>
<evidence type="ECO:0000313" key="4">
    <source>
        <dbReference type="RefSeq" id="XP_022093485.1"/>
    </source>
</evidence>
<dbReference type="GeneID" id="110980804"/>
<keyword evidence="1" id="KW-0472">Membrane</keyword>
<dbReference type="KEGG" id="aplc:110980804"/>
<dbReference type="FunFam" id="3.40.720.10:FF:000017">
    <property type="entry name" value="Predicted protein"/>
    <property type="match status" value="1"/>
</dbReference>
<dbReference type="RefSeq" id="XP_022093484.1">
    <property type="nucleotide sequence ID" value="XM_022237792.1"/>
</dbReference>
<dbReference type="RefSeq" id="XP_022093488.1">
    <property type="nucleotide sequence ID" value="XM_022237796.1"/>
</dbReference>
<dbReference type="InterPro" id="IPR004245">
    <property type="entry name" value="DUF229"/>
</dbReference>
<evidence type="ECO:0000313" key="7">
    <source>
        <dbReference type="RefSeq" id="XP_022093488.1"/>
    </source>
</evidence>
<dbReference type="RefSeq" id="XP_022093485.1">
    <property type="nucleotide sequence ID" value="XM_022237793.1"/>
</dbReference>
<dbReference type="AlphaFoldDB" id="A0A8B7YLH1"/>
<reference evidence="3 4" key="1">
    <citation type="submission" date="2025-04" db="UniProtKB">
        <authorList>
            <consortium name="RefSeq"/>
        </authorList>
    </citation>
    <scope>IDENTIFICATION</scope>
</reference>